<proteinExistence type="predicted"/>
<keyword evidence="3" id="KW-1185">Reference proteome</keyword>
<evidence type="ECO:0000256" key="1">
    <source>
        <dbReference type="SAM" id="MobiDB-lite"/>
    </source>
</evidence>
<protein>
    <submittedName>
        <fullName evidence="2">Uncharacterized protein</fullName>
    </submittedName>
</protein>
<gene>
    <name evidence="2" type="ORF">Q5H92_15835</name>
</gene>
<sequence length="43" mass="4728">MKPSEEESSSQKVRATPGRALFGKPTSRRTRRARAAASNARAR</sequence>
<name>A0ABT9AGM3_9BACT</name>
<evidence type="ECO:0000313" key="2">
    <source>
        <dbReference type="EMBL" id="MDO7847837.1"/>
    </source>
</evidence>
<reference evidence="2" key="1">
    <citation type="submission" date="2023-07" db="EMBL/GenBank/DDBJ databases">
        <authorList>
            <person name="Kim M.K."/>
        </authorList>
    </citation>
    <scope>NUCLEOTIDE SEQUENCE</scope>
    <source>
        <strain evidence="2">M29</strain>
    </source>
</reference>
<feature type="region of interest" description="Disordered" evidence="1">
    <location>
        <begin position="1"/>
        <end position="43"/>
    </location>
</feature>
<accession>A0ABT9AGM3</accession>
<dbReference type="Proteomes" id="UP001167796">
    <property type="component" value="Unassembled WGS sequence"/>
</dbReference>
<organism evidence="2 3">
    <name type="scientific">Hymenobacter mellowenesis</name>
    <dbReference type="NCBI Taxonomy" id="3063995"/>
    <lineage>
        <taxon>Bacteria</taxon>
        <taxon>Pseudomonadati</taxon>
        <taxon>Bacteroidota</taxon>
        <taxon>Cytophagia</taxon>
        <taxon>Cytophagales</taxon>
        <taxon>Hymenobacteraceae</taxon>
        <taxon>Hymenobacter</taxon>
    </lineage>
</organism>
<dbReference type="EMBL" id="JAUQSX010000008">
    <property type="protein sequence ID" value="MDO7847837.1"/>
    <property type="molecule type" value="Genomic_DNA"/>
</dbReference>
<comment type="caution">
    <text evidence="2">The sequence shown here is derived from an EMBL/GenBank/DDBJ whole genome shotgun (WGS) entry which is preliminary data.</text>
</comment>
<evidence type="ECO:0000313" key="3">
    <source>
        <dbReference type="Proteomes" id="UP001167796"/>
    </source>
</evidence>
<dbReference type="RefSeq" id="WP_305012520.1">
    <property type="nucleotide sequence ID" value="NZ_JAUQSX010000008.1"/>
</dbReference>